<accession>A0A061SDQ6</accession>
<organism evidence="2">
    <name type="scientific">Tetraselmis sp. GSL018</name>
    <dbReference type="NCBI Taxonomy" id="582737"/>
    <lineage>
        <taxon>Eukaryota</taxon>
        <taxon>Viridiplantae</taxon>
        <taxon>Chlorophyta</taxon>
        <taxon>core chlorophytes</taxon>
        <taxon>Chlorodendrophyceae</taxon>
        <taxon>Chlorodendrales</taxon>
        <taxon>Chlorodendraceae</taxon>
        <taxon>Tetraselmis</taxon>
    </lineage>
</organism>
<evidence type="ECO:0000313" key="2">
    <source>
        <dbReference type="EMBL" id="JAC83292.1"/>
    </source>
</evidence>
<sequence length="318" mass="36585">SFLTCRNAVRFSLWFRAVLLCGGVPGSAGSSTSPDTETQSPISLLGIPTNSICERRQNILQKFWQKFGAETCAMSFKPVRKKRNSTNSYPKVIVAVFAGRRKYLEALSRYLYVLLDLGWVDEIHFWEVTMTDEDKRWLKTLNEADPRFQMKSCSWETQMPGGHYACPYHHYQVSKEYNEDDVLIKIDDDVVYLDLEGFEGFISSVTHGSLFFPNIVNNDVCAHLQTRAHVHNLIPQVRQENTRKGYALPLTRWFTIPYAATAVHKIFLSCPKRFKVGYEQNLIPWQSRVSINCFALTMKTAKTAFGELFSACKKIRYF</sequence>
<dbReference type="AlphaFoldDB" id="A0A061SDQ6"/>
<reference evidence="2" key="1">
    <citation type="submission" date="2014-05" db="EMBL/GenBank/DDBJ databases">
        <title>The transcriptome of the halophilic microalga Tetraselmis sp. GSL018 isolated from the Great Salt Lake, Utah.</title>
        <authorList>
            <person name="Jinkerson R.E."/>
            <person name="D'Adamo S."/>
            <person name="Posewitz M.C."/>
        </authorList>
    </citation>
    <scope>NUCLEOTIDE SEQUENCE</scope>
    <source>
        <strain evidence="2">GSL018</strain>
    </source>
</reference>
<dbReference type="EMBL" id="GBEZ01001704">
    <property type="protein sequence ID" value="JAC83292.1"/>
    <property type="molecule type" value="Transcribed_RNA"/>
</dbReference>
<feature type="signal peptide" evidence="1">
    <location>
        <begin position="1"/>
        <end position="29"/>
    </location>
</feature>
<protein>
    <recommendedName>
        <fullName evidence="3">Hexosyltransferase</fullName>
    </recommendedName>
</protein>
<name>A0A061SDQ6_9CHLO</name>
<evidence type="ECO:0000256" key="1">
    <source>
        <dbReference type="SAM" id="SignalP"/>
    </source>
</evidence>
<feature type="non-terminal residue" evidence="2">
    <location>
        <position position="1"/>
    </location>
</feature>
<evidence type="ECO:0008006" key="3">
    <source>
        <dbReference type="Google" id="ProtNLM"/>
    </source>
</evidence>
<proteinExistence type="predicted"/>
<feature type="chain" id="PRO_5001611146" description="Hexosyltransferase" evidence="1">
    <location>
        <begin position="30"/>
        <end position="318"/>
    </location>
</feature>
<keyword evidence="1" id="KW-0732">Signal</keyword>
<gene>
    <name evidence="2" type="ORF">TSPGSL018_3694</name>
</gene>